<evidence type="ECO:0000313" key="2">
    <source>
        <dbReference type="Proteomes" id="UP001199795"/>
    </source>
</evidence>
<dbReference type="Proteomes" id="UP001199795">
    <property type="component" value="Unassembled WGS sequence"/>
</dbReference>
<comment type="caution">
    <text evidence="1">The sequence shown here is derived from an EMBL/GenBank/DDBJ whole genome shotgun (WGS) entry which is preliminary data.</text>
</comment>
<sequence length="103" mass="12117">MSIKRIKALYQLLAEIEENIPLKDKTNPEVTKSDIGWQLDHSLKVFNAVSEWTAKSNPKDYKREFNFWRTILFPLKYIPRGRVKAPKFVSPPEIITSDDLHKF</sequence>
<evidence type="ECO:0000313" key="1">
    <source>
        <dbReference type="EMBL" id="MCF7567018.1"/>
    </source>
</evidence>
<organism evidence="1 2">
    <name type="scientific">Wocania arenilitoris</name>
    <dbReference type="NCBI Taxonomy" id="2044858"/>
    <lineage>
        <taxon>Bacteria</taxon>
        <taxon>Pseudomonadati</taxon>
        <taxon>Bacteroidota</taxon>
        <taxon>Flavobacteriia</taxon>
        <taxon>Flavobacteriales</taxon>
        <taxon>Flavobacteriaceae</taxon>
        <taxon>Wocania</taxon>
    </lineage>
</organism>
<keyword evidence="2" id="KW-1185">Reference proteome</keyword>
<name>A0AAE3EL37_9FLAO</name>
<dbReference type="RefSeq" id="WP_237238374.1">
    <property type="nucleotide sequence ID" value="NZ_JAKKDU010000001.1"/>
</dbReference>
<protein>
    <submittedName>
        <fullName evidence="1">Uncharacterized protein</fullName>
    </submittedName>
</protein>
<gene>
    <name evidence="1" type="ORF">L3X37_01390</name>
</gene>
<dbReference type="EMBL" id="JAKKDU010000001">
    <property type="protein sequence ID" value="MCF7567018.1"/>
    <property type="molecule type" value="Genomic_DNA"/>
</dbReference>
<dbReference type="AlphaFoldDB" id="A0AAE3EL37"/>
<proteinExistence type="predicted"/>
<accession>A0AAE3EL37</accession>
<reference evidence="1" key="1">
    <citation type="submission" date="2022-01" db="EMBL/GenBank/DDBJ databases">
        <title>Draft genome sequence of Sabulilitoribacter arenilitoris KCTC 52401.</title>
        <authorList>
            <person name="Oh J.-S."/>
        </authorList>
    </citation>
    <scope>NUCLEOTIDE SEQUENCE</scope>
    <source>
        <strain evidence="1">HMF6543</strain>
    </source>
</reference>